<dbReference type="Pfam" id="PF02301">
    <property type="entry name" value="HORMA"/>
    <property type="match status" value="1"/>
</dbReference>
<dbReference type="InterPro" id="IPR011011">
    <property type="entry name" value="Znf_FYVE_PHD"/>
</dbReference>
<dbReference type="PANTHER" id="PTHR48225">
    <property type="entry name" value="HORMA DOMAIN-CONTAINING PROTEIN 1"/>
    <property type="match status" value="1"/>
</dbReference>
<comment type="subcellular location">
    <subcellularLocation>
        <location evidence="2">Chromosome</location>
    </subcellularLocation>
    <subcellularLocation>
        <location evidence="1">Nucleus</location>
    </subcellularLocation>
</comment>
<dbReference type="Gene3D" id="3.30.900.10">
    <property type="entry name" value="HORMA domain"/>
    <property type="match status" value="1"/>
</dbReference>
<evidence type="ECO:0000313" key="7">
    <source>
        <dbReference type="EMBL" id="KAJ3223412.1"/>
    </source>
</evidence>
<dbReference type="InterPro" id="IPR013083">
    <property type="entry name" value="Znf_RING/FYVE/PHD"/>
</dbReference>
<dbReference type="PROSITE" id="PS50815">
    <property type="entry name" value="HORMA"/>
    <property type="match status" value="1"/>
</dbReference>
<protein>
    <submittedName>
        <fullName evidence="7">HORMA domain-containing protein 1</fullName>
    </submittedName>
</protein>
<dbReference type="Gene3D" id="3.30.40.10">
    <property type="entry name" value="Zinc/RING finger domain, C3HC4 (zinc finger)"/>
    <property type="match status" value="1"/>
</dbReference>
<dbReference type="SUPFAM" id="SSF57903">
    <property type="entry name" value="FYVE/PHD zinc finger"/>
    <property type="match status" value="1"/>
</dbReference>
<evidence type="ECO:0000256" key="2">
    <source>
        <dbReference type="ARBA" id="ARBA00004286"/>
    </source>
</evidence>
<evidence type="ECO:0000256" key="1">
    <source>
        <dbReference type="ARBA" id="ARBA00004123"/>
    </source>
</evidence>
<proteinExistence type="predicted"/>
<comment type="caution">
    <text evidence="7">The sequence shown here is derived from an EMBL/GenBank/DDBJ whole genome shotgun (WGS) entry which is preliminary data.</text>
</comment>
<accession>A0AAD5U585</accession>
<keyword evidence="3" id="KW-0158">Chromosome</keyword>
<evidence type="ECO:0000256" key="3">
    <source>
        <dbReference type="ARBA" id="ARBA00022454"/>
    </source>
</evidence>
<name>A0AAD5U585_9FUNG</name>
<evidence type="ECO:0000259" key="6">
    <source>
        <dbReference type="PROSITE" id="PS50815"/>
    </source>
</evidence>
<dbReference type="InterPro" id="IPR051294">
    <property type="entry name" value="HORMA_MeioticProgression"/>
</dbReference>
<feature type="domain" description="HORMA" evidence="6">
    <location>
        <begin position="1"/>
        <end position="53"/>
    </location>
</feature>
<organism evidence="7 8">
    <name type="scientific">Clydaea vesicula</name>
    <dbReference type="NCBI Taxonomy" id="447962"/>
    <lineage>
        <taxon>Eukaryota</taxon>
        <taxon>Fungi</taxon>
        <taxon>Fungi incertae sedis</taxon>
        <taxon>Chytridiomycota</taxon>
        <taxon>Chytridiomycota incertae sedis</taxon>
        <taxon>Chytridiomycetes</taxon>
        <taxon>Lobulomycetales</taxon>
        <taxon>Lobulomycetaceae</taxon>
        <taxon>Clydaea</taxon>
    </lineage>
</organism>
<keyword evidence="5" id="KW-0469">Meiosis</keyword>
<dbReference type="InterPro" id="IPR036570">
    <property type="entry name" value="HORMA_dom_sf"/>
</dbReference>
<dbReference type="GO" id="GO:0005634">
    <property type="term" value="C:nucleus"/>
    <property type="evidence" value="ECO:0007669"/>
    <property type="project" value="UniProtKB-SubCell"/>
</dbReference>
<gene>
    <name evidence="7" type="primary">HORMAD1</name>
    <name evidence="7" type="ORF">HK099_001185</name>
</gene>
<dbReference type="GO" id="GO:0051321">
    <property type="term" value="P:meiotic cell cycle"/>
    <property type="evidence" value="ECO:0007669"/>
    <property type="project" value="UniProtKB-KW"/>
</dbReference>
<evidence type="ECO:0000256" key="4">
    <source>
        <dbReference type="ARBA" id="ARBA00023242"/>
    </source>
</evidence>
<dbReference type="GO" id="GO:0005694">
    <property type="term" value="C:chromosome"/>
    <property type="evidence" value="ECO:0007669"/>
    <property type="project" value="UniProtKB-SubCell"/>
</dbReference>
<dbReference type="AlphaFoldDB" id="A0AAD5U585"/>
<dbReference type="PANTHER" id="PTHR48225:SF7">
    <property type="entry name" value="MEIOSIS-SPECIFIC PROTEIN HOP1"/>
    <property type="match status" value="1"/>
</dbReference>
<reference evidence="7" key="1">
    <citation type="submission" date="2020-05" db="EMBL/GenBank/DDBJ databases">
        <title>Phylogenomic resolution of chytrid fungi.</title>
        <authorList>
            <person name="Stajich J.E."/>
            <person name="Amses K."/>
            <person name="Simmons R."/>
            <person name="Seto K."/>
            <person name="Myers J."/>
            <person name="Bonds A."/>
            <person name="Quandt C.A."/>
            <person name="Barry K."/>
            <person name="Liu P."/>
            <person name="Grigoriev I."/>
            <person name="Longcore J.E."/>
            <person name="James T.Y."/>
        </authorList>
    </citation>
    <scope>NUCLEOTIDE SEQUENCE</scope>
    <source>
        <strain evidence="7">JEL0476</strain>
    </source>
</reference>
<sequence>MKLYYYEENTPANYEPPCFSAGDGDKLFYFGRDAETITLGSLKTGFHSVDLCVETAANISCDKDDENIKDLNISQDTVLLNSGQIVEATTFKSSSYSAQQSESTQELVNLLCEKEHRLNVMEGVEQEIIVLQEESKSIEKNVCCPCEVNNQVDHDMIHCSSCNTWGHLFCFGFKNSEDFRIPEKHNCYNCLNTLYAADKENNNQKKHSCFDLKKQSDISKYRRAIGYIWVEGFESTEKFCGTSLNATQKLFNNLVNDGFLALSKKIRTKGKVYYVPKNKKTRELYEFYFSSKSNCFVNSANEKKMKQVKSSSTEKKKVSVVSTKLRLG</sequence>
<dbReference type="EMBL" id="JADGJW010000131">
    <property type="protein sequence ID" value="KAJ3223412.1"/>
    <property type="molecule type" value="Genomic_DNA"/>
</dbReference>
<evidence type="ECO:0000256" key="5">
    <source>
        <dbReference type="ARBA" id="ARBA00023254"/>
    </source>
</evidence>
<keyword evidence="8" id="KW-1185">Reference proteome</keyword>
<keyword evidence="4" id="KW-0539">Nucleus</keyword>
<dbReference type="Proteomes" id="UP001211065">
    <property type="component" value="Unassembled WGS sequence"/>
</dbReference>
<evidence type="ECO:0000313" key="8">
    <source>
        <dbReference type="Proteomes" id="UP001211065"/>
    </source>
</evidence>
<dbReference type="InterPro" id="IPR003511">
    <property type="entry name" value="HORMA_dom"/>
</dbReference>